<evidence type="ECO:0000313" key="9">
    <source>
        <dbReference type="EMBL" id="SPP63235.1"/>
    </source>
</evidence>
<dbReference type="SMART" id="SM00155">
    <property type="entry name" value="PLDc"/>
    <property type="match status" value="2"/>
</dbReference>
<keyword evidence="6" id="KW-0443">Lipid metabolism</keyword>
<dbReference type="OrthoDB" id="9789376at2"/>
<dbReference type="EC" id="3.1.4.4" evidence="3"/>
<reference evidence="10" key="1">
    <citation type="submission" date="2018-04" db="EMBL/GenBank/DDBJ databases">
        <authorList>
            <person name="Lucker S."/>
            <person name="Sakoula D."/>
        </authorList>
    </citation>
    <scope>NUCLEOTIDE SEQUENCE [LARGE SCALE GENOMIC DNA]</scope>
</reference>
<name>A0A330L0E6_9BACT</name>
<keyword evidence="4" id="KW-0378">Hydrolase</keyword>
<comment type="catalytic activity">
    <reaction evidence="1">
        <text>a 1,2-diacyl-sn-glycero-3-phosphocholine + H2O = a 1,2-diacyl-sn-glycero-3-phosphate + choline + H(+)</text>
        <dbReference type="Rhea" id="RHEA:14445"/>
        <dbReference type="ChEBI" id="CHEBI:15354"/>
        <dbReference type="ChEBI" id="CHEBI:15377"/>
        <dbReference type="ChEBI" id="CHEBI:15378"/>
        <dbReference type="ChEBI" id="CHEBI:57643"/>
        <dbReference type="ChEBI" id="CHEBI:58608"/>
        <dbReference type="EC" id="3.1.4.4"/>
    </reaction>
</comment>
<protein>
    <recommendedName>
        <fullName evidence="3">phospholipase D</fullName>
        <ecNumber evidence="3">3.1.4.4</ecNumber>
    </recommendedName>
</protein>
<dbReference type="GO" id="GO:0016042">
    <property type="term" value="P:lipid catabolic process"/>
    <property type="evidence" value="ECO:0007669"/>
    <property type="project" value="UniProtKB-KW"/>
</dbReference>
<gene>
    <name evidence="9" type="ORF">NITLEN_10321</name>
</gene>
<dbReference type="SUPFAM" id="SSF56024">
    <property type="entry name" value="Phospholipase D/nuclease"/>
    <property type="match status" value="2"/>
</dbReference>
<dbReference type="InterPro" id="IPR025202">
    <property type="entry name" value="PLD-like_dom"/>
</dbReference>
<dbReference type="Pfam" id="PF13091">
    <property type="entry name" value="PLDc_2"/>
    <property type="match status" value="2"/>
</dbReference>
<evidence type="ECO:0000256" key="3">
    <source>
        <dbReference type="ARBA" id="ARBA00012027"/>
    </source>
</evidence>
<dbReference type="InterPro" id="IPR001736">
    <property type="entry name" value="PLipase_D/transphosphatidylase"/>
</dbReference>
<evidence type="ECO:0000256" key="2">
    <source>
        <dbReference type="ARBA" id="ARBA00008664"/>
    </source>
</evidence>
<dbReference type="Gene3D" id="3.30.870.10">
    <property type="entry name" value="Endonuclease Chain A"/>
    <property type="match status" value="2"/>
</dbReference>
<dbReference type="AlphaFoldDB" id="A0A330L0E6"/>
<evidence type="ECO:0000256" key="4">
    <source>
        <dbReference type="ARBA" id="ARBA00022801"/>
    </source>
</evidence>
<keyword evidence="10" id="KW-1185">Reference proteome</keyword>
<organism evidence="9 10">
    <name type="scientific">Nitrospira lenta</name>
    <dbReference type="NCBI Taxonomy" id="1436998"/>
    <lineage>
        <taxon>Bacteria</taxon>
        <taxon>Pseudomonadati</taxon>
        <taxon>Nitrospirota</taxon>
        <taxon>Nitrospiria</taxon>
        <taxon>Nitrospirales</taxon>
        <taxon>Nitrospiraceae</taxon>
        <taxon>Nitrospira</taxon>
    </lineage>
</organism>
<evidence type="ECO:0000256" key="5">
    <source>
        <dbReference type="ARBA" id="ARBA00022963"/>
    </source>
</evidence>
<evidence type="ECO:0000256" key="6">
    <source>
        <dbReference type="ARBA" id="ARBA00023098"/>
    </source>
</evidence>
<evidence type="ECO:0000256" key="1">
    <source>
        <dbReference type="ARBA" id="ARBA00000798"/>
    </source>
</evidence>
<dbReference type="PANTHER" id="PTHR43856">
    <property type="entry name" value="CARDIOLIPIN HYDROLASE"/>
    <property type="match status" value="1"/>
</dbReference>
<feature type="region of interest" description="Disordered" evidence="7">
    <location>
        <begin position="308"/>
        <end position="328"/>
    </location>
</feature>
<dbReference type="CDD" id="cd09172">
    <property type="entry name" value="PLDc_Nuc_like_unchar1_1"/>
    <property type="match status" value="1"/>
</dbReference>
<dbReference type="Proteomes" id="UP000248168">
    <property type="component" value="Unassembled WGS sequence"/>
</dbReference>
<accession>A0A330L0E6</accession>
<proteinExistence type="inferred from homology"/>
<evidence type="ECO:0000259" key="8">
    <source>
        <dbReference type="PROSITE" id="PS50035"/>
    </source>
</evidence>
<keyword evidence="5" id="KW-0442">Lipid degradation</keyword>
<feature type="domain" description="PLD phosphodiesterase" evidence="8">
    <location>
        <begin position="436"/>
        <end position="467"/>
    </location>
</feature>
<sequence length="553" mass="62037">MRKTASGFVKVRAISGTYVVFLAFDMKEADAAGLMGFAIQRTDITDEETTWLRGNKTFPRIRISTGIEDASSHEHPFQAFQWADYSVKPGYKYRYRVIPMYGSPGALIEKPATSVTIETELRAGTKHDVHFNRGAIASQAFAKRFSGMTLDEAGAPAYEWLTRDLLPALLGFIGKAKGQAYSLHAAIYEVKWPEVLAAFKAAAASGADVKIIYHGNDDETGSDNGKEIATAKITSLCVPRVNAKLMHNKFIVLSKNGTPISVWTGSTNFSRNALYGQLNVGHAIHDKTLAKRFLAYWTELHGDPESNELKDWAGSENALPPPDDSDSLTPIFSPHRGRDVFDWWIDLARAPKPLFMTFPFGIVADFRPVFDRNDGVLRFALLDKYVNGGNAASRAAAIAEIERIRRHENIGMAVGHRLFVDWVDGWHQEGPGIGVNVNWVHTKFMLIDPLGKKPVTLTGSANFSEASVNTNDENMVLIRGDARVADIYFGEFMRVFAHHRFRESVKRYIDRYGAAAFNTWKPQDLFEDWRKWVPGHFKKNSEYDLKRRYFVGS</sequence>
<dbReference type="RefSeq" id="WP_121987798.1">
    <property type="nucleotide sequence ID" value="NZ_OUNR01000001.1"/>
</dbReference>
<evidence type="ECO:0000256" key="7">
    <source>
        <dbReference type="SAM" id="MobiDB-lite"/>
    </source>
</evidence>
<dbReference type="GO" id="GO:0004630">
    <property type="term" value="F:phospholipase D activity"/>
    <property type="evidence" value="ECO:0007669"/>
    <property type="project" value="UniProtKB-EC"/>
</dbReference>
<dbReference type="PANTHER" id="PTHR43856:SF1">
    <property type="entry name" value="MITOCHONDRIAL CARDIOLIPIN HYDROLASE"/>
    <property type="match status" value="1"/>
</dbReference>
<dbReference type="EMBL" id="OUNR01000001">
    <property type="protein sequence ID" value="SPP63235.1"/>
    <property type="molecule type" value="Genomic_DNA"/>
</dbReference>
<dbReference type="InParanoid" id="A0A330L0E6"/>
<dbReference type="GO" id="GO:0006793">
    <property type="term" value="P:phosphorus metabolic process"/>
    <property type="evidence" value="ECO:0007669"/>
    <property type="project" value="UniProtKB-ARBA"/>
</dbReference>
<comment type="similarity">
    <text evidence="2">Belongs to the phospholipase D family.</text>
</comment>
<dbReference type="PROSITE" id="PS50035">
    <property type="entry name" value="PLD"/>
    <property type="match status" value="1"/>
</dbReference>
<dbReference type="InterPro" id="IPR051406">
    <property type="entry name" value="PLD_domain"/>
</dbReference>
<dbReference type="GO" id="GO:0016891">
    <property type="term" value="F:RNA endonuclease activity producing 5'-phosphomonoesters, hydrolytic mechanism"/>
    <property type="evidence" value="ECO:0007669"/>
    <property type="project" value="TreeGrafter"/>
</dbReference>
<evidence type="ECO:0000313" key="10">
    <source>
        <dbReference type="Proteomes" id="UP000248168"/>
    </source>
</evidence>